<gene>
    <name evidence="3" type="ORF">EYB58_18600</name>
</gene>
<dbReference type="SUPFAM" id="SSF56349">
    <property type="entry name" value="DNA breaking-rejoining enzymes"/>
    <property type="match status" value="1"/>
</dbReference>
<evidence type="ECO:0000313" key="4">
    <source>
        <dbReference type="Proteomes" id="UP000293902"/>
    </source>
</evidence>
<dbReference type="CDD" id="cd00397">
    <property type="entry name" value="DNA_BRE_C"/>
    <property type="match status" value="1"/>
</dbReference>
<dbReference type="Pfam" id="PF00589">
    <property type="entry name" value="Phage_integrase"/>
    <property type="match status" value="1"/>
</dbReference>
<evidence type="ECO:0000259" key="2">
    <source>
        <dbReference type="PROSITE" id="PS51898"/>
    </source>
</evidence>
<dbReference type="Gene3D" id="1.10.443.10">
    <property type="entry name" value="Intergrase catalytic core"/>
    <property type="match status" value="1"/>
</dbReference>
<protein>
    <submittedName>
        <fullName evidence="3">Site-specific integrase</fullName>
    </submittedName>
</protein>
<dbReference type="InterPro" id="IPR013762">
    <property type="entry name" value="Integrase-like_cat_sf"/>
</dbReference>
<name>A0ABX5RKC5_9BACT</name>
<dbReference type="EMBL" id="CP036313">
    <property type="protein sequence ID" value="QBH14749.1"/>
    <property type="molecule type" value="Genomic_DNA"/>
</dbReference>
<sequence length="46" mass="5384">MTENNLESSTYWLRHSFAQNMLESGMSIYEIKEMMGHKSIDSTKNI</sequence>
<proteinExistence type="predicted"/>
<organism evidence="3 4">
    <name type="scientific">Desulfobacter hydrogenophilus</name>
    <dbReference type="NCBI Taxonomy" id="2291"/>
    <lineage>
        <taxon>Bacteria</taxon>
        <taxon>Pseudomonadati</taxon>
        <taxon>Thermodesulfobacteriota</taxon>
        <taxon>Desulfobacteria</taxon>
        <taxon>Desulfobacterales</taxon>
        <taxon>Desulfobacteraceae</taxon>
        <taxon>Desulfobacter</taxon>
    </lineage>
</organism>
<evidence type="ECO:0000313" key="3">
    <source>
        <dbReference type="EMBL" id="QBH14749.1"/>
    </source>
</evidence>
<keyword evidence="4" id="KW-1185">Reference proteome</keyword>
<dbReference type="Proteomes" id="UP000293902">
    <property type="component" value="Chromosome"/>
</dbReference>
<evidence type="ECO:0000256" key="1">
    <source>
        <dbReference type="ARBA" id="ARBA00023172"/>
    </source>
</evidence>
<dbReference type="PROSITE" id="PS51898">
    <property type="entry name" value="TYR_RECOMBINASE"/>
    <property type="match status" value="1"/>
</dbReference>
<reference evidence="3 4" key="1">
    <citation type="submission" date="2019-02" db="EMBL/GenBank/DDBJ databases">
        <title>Complete genome sequence of Desulfobacter hydrogenophilus AcRS1.</title>
        <authorList>
            <person name="Marietou A."/>
            <person name="Lund M.B."/>
            <person name="Marshall I.P.G."/>
            <person name="Schreiber L."/>
            <person name="Jorgensen B."/>
        </authorList>
    </citation>
    <scope>NUCLEOTIDE SEQUENCE [LARGE SCALE GENOMIC DNA]</scope>
    <source>
        <strain evidence="3 4">AcRS1</strain>
    </source>
</reference>
<dbReference type="InterPro" id="IPR002104">
    <property type="entry name" value="Integrase_catalytic"/>
</dbReference>
<feature type="domain" description="Tyr recombinase" evidence="2">
    <location>
        <begin position="1"/>
        <end position="46"/>
    </location>
</feature>
<accession>A0ABX5RKC5</accession>
<keyword evidence="1" id="KW-0233">DNA recombination</keyword>
<dbReference type="InterPro" id="IPR011010">
    <property type="entry name" value="DNA_brk_join_enz"/>
</dbReference>